<evidence type="ECO:0000313" key="1">
    <source>
        <dbReference type="EMBL" id="JAH11148.1"/>
    </source>
</evidence>
<dbReference type="EMBL" id="GBXM01097429">
    <property type="protein sequence ID" value="JAH11148.1"/>
    <property type="molecule type" value="Transcribed_RNA"/>
</dbReference>
<proteinExistence type="predicted"/>
<organism evidence="1">
    <name type="scientific">Anguilla anguilla</name>
    <name type="common">European freshwater eel</name>
    <name type="synonym">Muraena anguilla</name>
    <dbReference type="NCBI Taxonomy" id="7936"/>
    <lineage>
        <taxon>Eukaryota</taxon>
        <taxon>Metazoa</taxon>
        <taxon>Chordata</taxon>
        <taxon>Craniata</taxon>
        <taxon>Vertebrata</taxon>
        <taxon>Euteleostomi</taxon>
        <taxon>Actinopterygii</taxon>
        <taxon>Neopterygii</taxon>
        <taxon>Teleostei</taxon>
        <taxon>Anguilliformes</taxon>
        <taxon>Anguillidae</taxon>
        <taxon>Anguilla</taxon>
    </lineage>
</organism>
<protein>
    <submittedName>
        <fullName evidence="1">Uncharacterized protein</fullName>
    </submittedName>
</protein>
<name>A0A0E9Q4V4_ANGAN</name>
<sequence length="21" mass="2531">MGNHLCTVSDFRWVKSLHTLW</sequence>
<reference evidence="1" key="2">
    <citation type="journal article" date="2015" name="Fish Shellfish Immunol.">
        <title>Early steps in the European eel (Anguilla anguilla)-Vibrio vulnificus interaction in the gills: Role of the RtxA13 toxin.</title>
        <authorList>
            <person name="Callol A."/>
            <person name="Pajuelo D."/>
            <person name="Ebbesson L."/>
            <person name="Teles M."/>
            <person name="MacKenzie S."/>
            <person name="Amaro C."/>
        </authorList>
    </citation>
    <scope>NUCLEOTIDE SEQUENCE</scope>
</reference>
<reference evidence="1" key="1">
    <citation type="submission" date="2014-11" db="EMBL/GenBank/DDBJ databases">
        <authorList>
            <person name="Amaro Gonzalez C."/>
        </authorList>
    </citation>
    <scope>NUCLEOTIDE SEQUENCE</scope>
</reference>
<dbReference type="AlphaFoldDB" id="A0A0E9Q4V4"/>
<accession>A0A0E9Q4V4</accession>